<gene>
    <name evidence="2" type="ORF">NCTC12221_00859</name>
</gene>
<evidence type="ECO:0000313" key="2">
    <source>
        <dbReference type="EMBL" id="STP09416.1"/>
    </source>
</evidence>
<name>A0A377JNT9_9HELI</name>
<proteinExistence type="predicted"/>
<evidence type="ECO:0000256" key="1">
    <source>
        <dbReference type="SAM" id="Coils"/>
    </source>
</evidence>
<accession>A0A377JNT9</accession>
<dbReference type="EMBL" id="UGHZ01000001">
    <property type="protein sequence ID" value="STP09416.1"/>
    <property type="molecule type" value="Genomic_DNA"/>
</dbReference>
<keyword evidence="1" id="KW-0175">Coiled coil</keyword>
<feature type="coiled-coil region" evidence="1">
    <location>
        <begin position="426"/>
        <end position="460"/>
    </location>
</feature>
<organism evidence="2 3">
    <name type="scientific">Helicobacter cinaedi</name>
    <dbReference type="NCBI Taxonomy" id="213"/>
    <lineage>
        <taxon>Bacteria</taxon>
        <taxon>Pseudomonadati</taxon>
        <taxon>Campylobacterota</taxon>
        <taxon>Epsilonproteobacteria</taxon>
        <taxon>Campylobacterales</taxon>
        <taxon>Helicobacteraceae</taxon>
        <taxon>Helicobacter</taxon>
    </lineage>
</organism>
<protein>
    <submittedName>
        <fullName evidence="2">Uncharacterized protein</fullName>
    </submittedName>
</protein>
<dbReference type="Proteomes" id="UP000255335">
    <property type="component" value="Unassembled WGS sequence"/>
</dbReference>
<dbReference type="AlphaFoldDB" id="A0A377JNT9"/>
<evidence type="ECO:0000313" key="3">
    <source>
        <dbReference type="Proteomes" id="UP000255335"/>
    </source>
</evidence>
<dbReference type="RefSeq" id="WP_115026115.1">
    <property type="nucleotide sequence ID" value="NZ_UGHZ01000001.1"/>
</dbReference>
<sequence length="493" mass="57265">MTASLYNQTLDILHQSFKTLDIKLAKDNAQKSLESLWQKQSGENPQLTENEIRMAILHFYHQCGLGAFVHYDKNTLHIITHIKNKKHNIYVDSICEFLKTHKALYTQEKIKQGELTKQDFKELFDFIESSFDLQRNTQRELIKIALRNVFGIQARDALFFKDGEIKLFAFDYEKVKINNEIRKINSNAHINVLSNEDKKILDNALLSSDMHTIIVQNTLIILQNDIHLSRIDNLEFNKRFSFFAIQKLRLYIENLAINHIDSLAKSIYCMNLAHKYASVMFEVVAKELLELCSKNNANAIKFIEFYNGGSLELKGQILKKPLITDSNGNPWTINLIQQALRSKLNIEFDIQKMQQQSDDIDKQIENITRTSNQHELSLKESHTKAEYCKNDLESKNQALRLLVNQKAPKEQIDTLSEEINALILKKSQILNTTEELQKELVGLNNEHIKLLESKEELKQRINYTFKKNREIFLQYDLLCHALGDAIANGKELI</sequence>
<reference evidence="2 3" key="1">
    <citation type="submission" date="2018-06" db="EMBL/GenBank/DDBJ databases">
        <authorList>
            <consortium name="Pathogen Informatics"/>
            <person name="Doyle S."/>
        </authorList>
    </citation>
    <scope>NUCLEOTIDE SEQUENCE [LARGE SCALE GENOMIC DNA]</scope>
    <source>
        <strain evidence="2 3">NCTC12221</strain>
    </source>
</reference>